<keyword evidence="2" id="KW-1185">Reference proteome</keyword>
<organism evidence="1 2">
    <name type="scientific">Paratissierella segnis</name>
    <dbReference type="NCBI Taxonomy" id="2763679"/>
    <lineage>
        <taxon>Bacteria</taxon>
        <taxon>Bacillati</taxon>
        <taxon>Bacillota</taxon>
        <taxon>Tissierellia</taxon>
        <taxon>Tissierellales</taxon>
        <taxon>Tissierellaceae</taxon>
        <taxon>Paratissierella</taxon>
    </lineage>
</organism>
<dbReference type="EMBL" id="JACRTG010000004">
    <property type="protein sequence ID" value="MBC8586916.1"/>
    <property type="molecule type" value="Genomic_DNA"/>
</dbReference>
<reference evidence="1" key="1">
    <citation type="submission" date="2020-08" db="EMBL/GenBank/DDBJ databases">
        <title>Genome public.</title>
        <authorList>
            <person name="Liu C."/>
            <person name="Sun Q."/>
        </authorList>
    </citation>
    <scope>NUCLEOTIDE SEQUENCE</scope>
    <source>
        <strain evidence="1">BX21</strain>
    </source>
</reference>
<dbReference type="RefSeq" id="WP_262428387.1">
    <property type="nucleotide sequence ID" value="NZ_JACRTG010000004.1"/>
</dbReference>
<dbReference type="AlphaFoldDB" id="A0A926EQH2"/>
<evidence type="ECO:0008006" key="3">
    <source>
        <dbReference type="Google" id="ProtNLM"/>
    </source>
</evidence>
<comment type="caution">
    <text evidence="1">The sequence shown here is derived from an EMBL/GenBank/DDBJ whole genome shotgun (WGS) entry which is preliminary data.</text>
</comment>
<proteinExistence type="predicted"/>
<protein>
    <recommendedName>
        <fullName evidence="3">Spore coat protein</fullName>
    </recommendedName>
</protein>
<gene>
    <name evidence="1" type="ORF">H8707_01505</name>
</gene>
<dbReference type="Proteomes" id="UP000601171">
    <property type="component" value="Unassembled WGS sequence"/>
</dbReference>
<accession>A0A926EQH2</accession>
<name>A0A926EQH2_9FIRM</name>
<evidence type="ECO:0000313" key="1">
    <source>
        <dbReference type="EMBL" id="MBC8586916.1"/>
    </source>
</evidence>
<evidence type="ECO:0000313" key="2">
    <source>
        <dbReference type="Proteomes" id="UP000601171"/>
    </source>
</evidence>
<sequence>MALKNTINLQSVTQQELNSVKEIAGAHIAMSAKFNLYANQITDPQFKQMFEQSSTDCQTTATNLINSL</sequence>